<sequence length="101" mass="10841">MQSAAQLSSYIIAFAGAARTAQRLMSSGMDPMTIAEYYFEVNLTSDFEIKSETDVALNVWRMSIKEKLTLDYKEHMGLTVKCTIKPAAVLAAQGASGGGAA</sequence>
<gene>
    <name evidence="1" type="ORF">D7X32_03210</name>
</gene>
<dbReference type="AlphaFoldDB" id="A0A3A8KG21"/>
<protein>
    <submittedName>
        <fullName evidence="1">Uncharacterized protein</fullName>
    </submittedName>
</protein>
<organism evidence="1 2">
    <name type="scientific">Corallococcus carmarthensis</name>
    <dbReference type="NCBI Taxonomy" id="2316728"/>
    <lineage>
        <taxon>Bacteria</taxon>
        <taxon>Pseudomonadati</taxon>
        <taxon>Myxococcota</taxon>
        <taxon>Myxococcia</taxon>
        <taxon>Myxococcales</taxon>
        <taxon>Cystobacterineae</taxon>
        <taxon>Myxococcaceae</taxon>
        <taxon>Corallococcus</taxon>
    </lineage>
</organism>
<dbReference type="OrthoDB" id="5518273at2"/>
<name>A0A3A8KG21_9BACT</name>
<evidence type="ECO:0000313" key="2">
    <source>
        <dbReference type="Proteomes" id="UP000268313"/>
    </source>
</evidence>
<evidence type="ECO:0000313" key="1">
    <source>
        <dbReference type="EMBL" id="RKH07093.1"/>
    </source>
</evidence>
<proteinExistence type="predicted"/>
<keyword evidence="2" id="KW-1185">Reference proteome</keyword>
<dbReference type="Proteomes" id="UP000268313">
    <property type="component" value="Unassembled WGS sequence"/>
</dbReference>
<comment type="caution">
    <text evidence="1">The sequence shown here is derived from an EMBL/GenBank/DDBJ whole genome shotgun (WGS) entry which is preliminary data.</text>
</comment>
<reference evidence="2" key="1">
    <citation type="submission" date="2018-09" db="EMBL/GenBank/DDBJ databases">
        <authorList>
            <person name="Livingstone P.G."/>
            <person name="Whitworth D.E."/>
        </authorList>
    </citation>
    <scope>NUCLEOTIDE SEQUENCE [LARGE SCALE GENOMIC DNA]</scope>
    <source>
        <strain evidence="2">CA043D</strain>
    </source>
</reference>
<accession>A0A3A8KG21</accession>
<dbReference type="EMBL" id="RAWE01000006">
    <property type="protein sequence ID" value="RKH07093.1"/>
    <property type="molecule type" value="Genomic_DNA"/>
</dbReference>
<dbReference type="RefSeq" id="WP_120558997.1">
    <property type="nucleotide sequence ID" value="NZ_JABFJX010000296.1"/>
</dbReference>